<comment type="caution">
    <text evidence="1">The sequence shown here is derived from an EMBL/GenBank/DDBJ whole genome shotgun (WGS) entry which is preliminary data.</text>
</comment>
<sequence length="125" mass="13659">MVATVQTLTAHEAGIETTAAEAAGLSGDMFIFANRVVEKLIGSEGLSGEQFETAKKVQDGFRTSLLEVLRGKLGFSDWFNSTKTNLGLHRTKLLQTLYDAITGLKDEELKDMQEFISKALETGVM</sequence>
<name>X1H373_9ZZZZ</name>
<dbReference type="AlphaFoldDB" id="X1H373"/>
<proteinExistence type="predicted"/>
<evidence type="ECO:0000313" key="1">
    <source>
        <dbReference type="EMBL" id="GAH63867.1"/>
    </source>
</evidence>
<accession>X1H373</accession>
<reference evidence="1" key="1">
    <citation type="journal article" date="2014" name="Front. Microbiol.">
        <title>High frequency of phylogenetically diverse reductive dehalogenase-homologous genes in deep subseafloor sedimentary metagenomes.</title>
        <authorList>
            <person name="Kawai M."/>
            <person name="Futagami T."/>
            <person name="Toyoda A."/>
            <person name="Takaki Y."/>
            <person name="Nishi S."/>
            <person name="Hori S."/>
            <person name="Arai W."/>
            <person name="Tsubouchi T."/>
            <person name="Morono Y."/>
            <person name="Uchiyama I."/>
            <person name="Ito T."/>
            <person name="Fujiyama A."/>
            <person name="Inagaki F."/>
            <person name="Takami H."/>
        </authorList>
    </citation>
    <scope>NUCLEOTIDE SEQUENCE</scope>
    <source>
        <strain evidence="1">Expedition CK06-06</strain>
    </source>
</reference>
<organism evidence="1">
    <name type="scientific">marine sediment metagenome</name>
    <dbReference type="NCBI Taxonomy" id="412755"/>
    <lineage>
        <taxon>unclassified sequences</taxon>
        <taxon>metagenomes</taxon>
        <taxon>ecological metagenomes</taxon>
    </lineage>
</organism>
<gene>
    <name evidence="1" type="ORF">S03H2_50246</name>
</gene>
<dbReference type="EMBL" id="BARU01031802">
    <property type="protein sequence ID" value="GAH63867.1"/>
    <property type="molecule type" value="Genomic_DNA"/>
</dbReference>
<protein>
    <submittedName>
        <fullName evidence="1">Uncharacterized protein</fullName>
    </submittedName>
</protein>